<gene>
    <name evidence="1" type="ORF">L6164_002860</name>
</gene>
<reference evidence="1 2" key="1">
    <citation type="journal article" date="2022" name="DNA Res.">
        <title>Chromosomal-level genome assembly of the orchid tree Bauhinia variegata (Leguminosae; Cercidoideae) supports the allotetraploid origin hypothesis of Bauhinia.</title>
        <authorList>
            <person name="Zhong Y."/>
            <person name="Chen Y."/>
            <person name="Zheng D."/>
            <person name="Pang J."/>
            <person name="Liu Y."/>
            <person name="Luo S."/>
            <person name="Meng S."/>
            <person name="Qian L."/>
            <person name="Wei D."/>
            <person name="Dai S."/>
            <person name="Zhou R."/>
        </authorList>
    </citation>
    <scope>NUCLEOTIDE SEQUENCE [LARGE SCALE GENOMIC DNA]</scope>
    <source>
        <strain evidence="1">BV-YZ2020</strain>
    </source>
</reference>
<name>A0ACB9Q1M5_BAUVA</name>
<evidence type="ECO:0000313" key="1">
    <source>
        <dbReference type="EMBL" id="KAI4353942.1"/>
    </source>
</evidence>
<keyword evidence="2" id="KW-1185">Reference proteome</keyword>
<comment type="caution">
    <text evidence="1">The sequence shown here is derived from an EMBL/GenBank/DDBJ whole genome shotgun (WGS) entry which is preliminary data.</text>
</comment>
<dbReference type="EMBL" id="CM039427">
    <property type="protein sequence ID" value="KAI4353942.1"/>
    <property type="molecule type" value="Genomic_DNA"/>
</dbReference>
<dbReference type="Proteomes" id="UP000828941">
    <property type="component" value="Chromosome 2"/>
</dbReference>
<proteinExistence type="predicted"/>
<protein>
    <submittedName>
        <fullName evidence="1">Uncharacterized protein</fullName>
    </submittedName>
</protein>
<sequence length="243" mass="27662">MIFIFFHRSGSELIPLEISGHENQGEQRSANIADSILSNAIQHTQVNEGHYVTNSNNGSFVIDNMPYSPRAPHEPSKLGFAVFAAIIELAQSTRGSQRKKNRKPLYEALQKIKEGSRRKNITEQKHPHSISRAFFSFPDISGTARRRLAEARVEEAEEVSTAHNCARKNKVPLLSVEALHHLHILIFVLAIVHLTFCVLTIAFGRAKIRQWKHWEDEIAKKNYESTVPKPKLTDVQQHEFIKD</sequence>
<accession>A0ACB9Q1M5</accession>
<evidence type="ECO:0000313" key="2">
    <source>
        <dbReference type="Proteomes" id="UP000828941"/>
    </source>
</evidence>
<organism evidence="1 2">
    <name type="scientific">Bauhinia variegata</name>
    <name type="common">Purple orchid tree</name>
    <name type="synonym">Phanera variegata</name>
    <dbReference type="NCBI Taxonomy" id="167791"/>
    <lineage>
        <taxon>Eukaryota</taxon>
        <taxon>Viridiplantae</taxon>
        <taxon>Streptophyta</taxon>
        <taxon>Embryophyta</taxon>
        <taxon>Tracheophyta</taxon>
        <taxon>Spermatophyta</taxon>
        <taxon>Magnoliopsida</taxon>
        <taxon>eudicotyledons</taxon>
        <taxon>Gunneridae</taxon>
        <taxon>Pentapetalae</taxon>
        <taxon>rosids</taxon>
        <taxon>fabids</taxon>
        <taxon>Fabales</taxon>
        <taxon>Fabaceae</taxon>
        <taxon>Cercidoideae</taxon>
        <taxon>Cercideae</taxon>
        <taxon>Bauhiniinae</taxon>
        <taxon>Bauhinia</taxon>
    </lineage>
</organism>